<evidence type="ECO:0000259" key="1">
    <source>
        <dbReference type="Pfam" id="PF12697"/>
    </source>
</evidence>
<dbReference type="Proteomes" id="UP000281738">
    <property type="component" value="Unassembled WGS sequence"/>
</dbReference>
<keyword evidence="3" id="KW-1185">Reference proteome</keyword>
<dbReference type="PANTHER" id="PTHR42886:SF42">
    <property type="entry name" value="ALPHA_BETA-HYDROLASES SUPERFAMILY PROTEIN"/>
    <property type="match status" value="1"/>
</dbReference>
<protein>
    <submittedName>
        <fullName evidence="2">Alpha-beta hydrolase superfamily lysophospholipase</fullName>
    </submittedName>
</protein>
<evidence type="ECO:0000313" key="2">
    <source>
        <dbReference type="EMBL" id="ROR91042.1"/>
    </source>
</evidence>
<sequence>MRLHTRSWGSGDQVAVLLHGMFGESRQFWEVGPALAERGYRAVAVDLPGHGLSGPCLEGGLHALADAVIASVPHAPELVLGHSLGALVAAVGREALAPRRAVYVDVGFQRTAPSGGGLDAASLRAAFEDMKRTRTVEWLSRTRPWWKPMDWQVEAEAARRFDVGTAVAVNVQTPHWSVGPPDVSVPSLLIHADPSDHVSDEELQALRMHGLSTRAVRGAGHSVWYGFFEEFMSAFDDWSDGLDA</sequence>
<dbReference type="InterPro" id="IPR000073">
    <property type="entry name" value="AB_hydrolase_1"/>
</dbReference>
<dbReference type="RefSeq" id="WP_246003660.1">
    <property type="nucleotide sequence ID" value="NZ_RKHO01000001.1"/>
</dbReference>
<dbReference type="AlphaFoldDB" id="A0A3N2CU25"/>
<dbReference type="SUPFAM" id="SSF53474">
    <property type="entry name" value="alpha/beta-Hydrolases"/>
    <property type="match status" value="1"/>
</dbReference>
<keyword evidence="2" id="KW-0378">Hydrolase</keyword>
<accession>A0A3N2CU25</accession>
<dbReference type="GO" id="GO:0042171">
    <property type="term" value="F:lysophosphatidic acid acyltransferase activity"/>
    <property type="evidence" value="ECO:0007669"/>
    <property type="project" value="TreeGrafter"/>
</dbReference>
<feature type="domain" description="AB hydrolase-1" evidence="1">
    <location>
        <begin position="16"/>
        <end position="225"/>
    </location>
</feature>
<dbReference type="GO" id="GO:0052689">
    <property type="term" value="F:carboxylic ester hydrolase activity"/>
    <property type="evidence" value="ECO:0007669"/>
    <property type="project" value="TreeGrafter"/>
</dbReference>
<dbReference type="GO" id="GO:0055088">
    <property type="term" value="P:lipid homeostasis"/>
    <property type="evidence" value="ECO:0007669"/>
    <property type="project" value="TreeGrafter"/>
</dbReference>
<dbReference type="GO" id="GO:0006654">
    <property type="term" value="P:phosphatidic acid biosynthetic process"/>
    <property type="evidence" value="ECO:0007669"/>
    <property type="project" value="TreeGrafter"/>
</dbReference>
<dbReference type="EMBL" id="RKHO01000001">
    <property type="protein sequence ID" value="ROR91042.1"/>
    <property type="molecule type" value="Genomic_DNA"/>
</dbReference>
<gene>
    <name evidence="2" type="ORF">EDD33_1902</name>
</gene>
<name>A0A3N2CU25_9ACTN</name>
<dbReference type="Pfam" id="PF12697">
    <property type="entry name" value="Abhydrolase_6"/>
    <property type="match status" value="1"/>
</dbReference>
<reference evidence="2 3" key="1">
    <citation type="submission" date="2018-11" db="EMBL/GenBank/DDBJ databases">
        <title>Sequencing the genomes of 1000 actinobacteria strains.</title>
        <authorList>
            <person name="Klenk H.-P."/>
        </authorList>
    </citation>
    <scope>NUCLEOTIDE SEQUENCE [LARGE SCALE GENOMIC DNA]</scope>
    <source>
        <strain evidence="2 3">DSM 12652</strain>
    </source>
</reference>
<evidence type="ECO:0000313" key="3">
    <source>
        <dbReference type="Proteomes" id="UP000281738"/>
    </source>
</evidence>
<dbReference type="PANTHER" id="PTHR42886">
    <property type="entry name" value="RE40534P-RELATED"/>
    <property type="match status" value="1"/>
</dbReference>
<comment type="caution">
    <text evidence="2">The sequence shown here is derived from an EMBL/GenBank/DDBJ whole genome shotgun (WGS) entry which is preliminary data.</text>
</comment>
<dbReference type="Gene3D" id="3.40.50.1820">
    <property type="entry name" value="alpha/beta hydrolase"/>
    <property type="match status" value="1"/>
</dbReference>
<organism evidence="2 3">
    <name type="scientific">Nocardioides aurantiacus</name>
    <dbReference type="NCBI Taxonomy" id="86796"/>
    <lineage>
        <taxon>Bacteria</taxon>
        <taxon>Bacillati</taxon>
        <taxon>Actinomycetota</taxon>
        <taxon>Actinomycetes</taxon>
        <taxon>Propionibacteriales</taxon>
        <taxon>Nocardioidaceae</taxon>
        <taxon>Nocardioides</taxon>
    </lineage>
</organism>
<dbReference type="InterPro" id="IPR029058">
    <property type="entry name" value="AB_hydrolase_fold"/>
</dbReference>
<proteinExistence type="predicted"/>